<evidence type="ECO:0000256" key="3">
    <source>
        <dbReference type="ARBA" id="ARBA00022475"/>
    </source>
</evidence>
<evidence type="ECO:0000256" key="4">
    <source>
        <dbReference type="ARBA" id="ARBA00022481"/>
    </source>
</evidence>
<comment type="similarity">
    <text evidence="9">Belongs to the GSP H family.</text>
</comment>
<dbReference type="Gene3D" id="3.30.700.10">
    <property type="entry name" value="Glycoprotein, Type 4 Pilin"/>
    <property type="match status" value="1"/>
</dbReference>
<evidence type="ECO:0000256" key="2">
    <source>
        <dbReference type="ARBA" id="ARBA00021549"/>
    </source>
</evidence>
<dbReference type="NCBIfam" id="TIGR02532">
    <property type="entry name" value="IV_pilin_GFxxxE"/>
    <property type="match status" value="1"/>
</dbReference>
<feature type="domain" description="General secretion pathway GspH" evidence="12">
    <location>
        <begin position="51"/>
        <end position="144"/>
    </location>
</feature>
<evidence type="ECO:0000256" key="8">
    <source>
        <dbReference type="ARBA" id="ARBA00023136"/>
    </source>
</evidence>
<evidence type="ECO:0000313" key="13">
    <source>
        <dbReference type="EMBL" id="MCK7594575.1"/>
    </source>
</evidence>
<feature type="transmembrane region" description="Helical" evidence="11">
    <location>
        <begin position="20"/>
        <end position="42"/>
    </location>
</feature>
<name>A0ABT0GJ45_9GAMM</name>
<dbReference type="Pfam" id="PF07963">
    <property type="entry name" value="N_methyl"/>
    <property type="match status" value="1"/>
</dbReference>
<reference evidence="13" key="1">
    <citation type="submission" date="2022-04" db="EMBL/GenBank/DDBJ databases">
        <title>Lysobacter sp. CAU 1642 isolated from sea sand.</title>
        <authorList>
            <person name="Kim W."/>
        </authorList>
    </citation>
    <scope>NUCLEOTIDE SEQUENCE</scope>
    <source>
        <strain evidence="13">CAU 1642</strain>
    </source>
</reference>
<gene>
    <name evidence="13" type="ORF">M0G41_12955</name>
</gene>
<protein>
    <recommendedName>
        <fullName evidence="2">Type II secretion system protein H</fullName>
    </recommendedName>
    <alternativeName>
        <fullName evidence="10">General secretion pathway protein H</fullName>
    </alternativeName>
</protein>
<sequence>MGARVRTARRATRGFTLIEIIVVVALIAVLTAIIASVISGGLGSSRVRAASKDLVAALRSTRAMAVVERESQVLVLDVERRAYKAPGRDWVELPEDMEMSMLTAAEEQLDEGQGQIRFFPDGSSTGGNIELIRGEAVWRIEIGWLTGEVRMNPEANR</sequence>
<keyword evidence="6 11" id="KW-0812">Transmembrane</keyword>
<dbReference type="InterPro" id="IPR022346">
    <property type="entry name" value="T2SS_GspH"/>
</dbReference>
<evidence type="ECO:0000256" key="9">
    <source>
        <dbReference type="ARBA" id="ARBA00025772"/>
    </source>
</evidence>
<comment type="subcellular location">
    <subcellularLocation>
        <location evidence="1">Cell inner membrane</location>
        <topology evidence="1">Single-pass membrane protein</topology>
    </subcellularLocation>
</comment>
<organism evidence="13 14">
    <name type="scientific">Pseudomarimonas salicorniae</name>
    <dbReference type="NCBI Taxonomy" id="2933270"/>
    <lineage>
        <taxon>Bacteria</taxon>
        <taxon>Pseudomonadati</taxon>
        <taxon>Pseudomonadota</taxon>
        <taxon>Gammaproteobacteria</taxon>
        <taxon>Lysobacterales</taxon>
        <taxon>Lysobacteraceae</taxon>
        <taxon>Pseudomarimonas</taxon>
    </lineage>
</organism>
<dbReference type="Pfam" id="PF12019">
    <property type="entry name" value="GspH"/>
    <property type="match status" value="1"/>
</dbReference>
<evidence type="ECO:0000256" key="10">
    <source>
        <dbReference type="ARBA" id="ARBA00030775"/>
    </source>
</evidence>
<evidence type="ECO:0000256" key="7">
    <source>
        <dbReference type="ARBA" id="ARBA00022989"/>
    </source>
</evidence>
<keyword evidence="5" id="KW-0997">Cell inner membrane</keyword>
<dbReference type="InterPro" id="IPR045584">
    <property type="entry name" value="Pilin-like"/>
</dbReference>
<dbReference type="PROSITE" id="PS00409">
    <property type="entry name" value="PROKAR_NTER_METHYL"/>
    <property type="match status" value="1"/>
</dbReference>
<evidence type="ECO:0000256" key="5">
    <source>
        <dbReference type="ARBA" id="ARBA00022519"/>
    </source>
</evidence>
<evidence type="ECO:0000256" key="1">
    <source>
        <dbReference type="ARBA" id="ARBA00004377"/>
    </source>
</evidence>
<evidence type="ECO:0000256" key="6">
    <source>
        <dbReference type="ARBA" id="ARBA00022692"/>
    </source>
</evidence>
<keyword evidence="8 11" id="KW-0472">Membrane</keyword>
<evidence type="ECO:0000256" key="11">
    <source>
        <dbReference type="SAM" id="Phobius"/>
    </source>
</evidence>
<proteinExistence type="inferred from homology"/>
<dbReference type="InterPro" id="IPR012902">
    <property type="entry name" value="N_methyl_site"/>
</dbReference>
<dbReference type="SUPFAM" id="SSF54523">
    <property type="entry name" value="Pili subunits"/>
    <property type="match status" value="1"/>
</dbReference>
<keyword evidence="3" id="KW-1003">Cell membrane</keyword>
<dbReference type="EMBL" id="JALNMH010000010">
    <property type="protein sequence ID" value="MCK7594575.1"/>
    <property type="molecule type" value="Genomic_DNA"/>
</dbReference>
<evidence type="ECO:0000259" key="12">
    <source>
        <dbReference type="Pfam" id="PF12019"/>
    </source>
</evidence>
<evidence type="ECO:0000313" key="14">
    <source>
        <dbReference type="Proteomes" id="UP001431449"/>
    </source>
</evidence>
<keyword evidence="4" id="KW-0488">Methylation</keyword>
<dbReference type="RefSeq" id="WP_248210073.1">
    <property type="nucleotide sequence ID" value="NZ_JALNMH010000010.1"/>
</dbReference>
<accession>A0ABT0GJ45</accession>
<keyword evidence="7 11" id="KW-1133">Transmembrane helix</keyword>
<comment type="caution">
    <text evidence="13">The sequence shown here is derived from an EMBL/GenBank/DDBJ whole genome shotgun (WGS) entry which is preliminary data.</text>
</comment>
<dbReference type="Proteomes" id="UP001431449">
    <property type="component" value="Unassembled WGS sequence"/>
</dbReference>
<keyword evidence="14" id="KW-1185">Reference proteome</keyword>